<evidence type="ECO:0000313" key="1">
    <source>
        <dbReference type="EMBL" id="CAE7861880.1"/>
    </source>
</evidence>
<organism evidence="1 2">
    <name type="scientific">Symbiodinium necroappetens</name>
    <dbReference type="NCBI Taxonomy" id="1628268"/>
    <lineage>
        <taxon>Eukaryota</taxon>
        <taxon>Sar</taxon>
        <taxon>Alveolata</taxon>
        <taxon>Dinophyceae</taxon>
        <taxon>Suessiales</taxon>
        <taxon>Symbiodiniaceae</taxon>
        <taxon>Symbiodinium</taxon>
    </lineage>
</organism>
<gene>
    <name evidence="1" type="ORF">SNEC2469_LOCUS27326</name>
</gene>
<protein>
    <submittedName>
        <fullName evidence="1">Uncharacterized protein</fullName>
    </submittedName>
</protein>
<dbReference type="OrthoDB" id="10508192at2759"/>
<evidence type="ECO:0000313" key="2">
    <source>
        <dbReference type="Proteomes" id="UP000601435"/>
    </source>
</evidence>
<comment type="caution">
    <text evidence="1">The sequence shown here is derived from an EMBL/GenBank/DDBJ whole genome shotgun (WGS) entry which is preliminary data.</text>
</comment>
<feature type="non-terminal residue" evidence="1">
    <location>
        <position position="1"/>
    </location>
</feature>
<dbReference type="Proteomes" id="UP000601435">
    <property type="component" value="Unassembled WGS sequence"/>
</dbReference>
<sequence>MGKSRREGKVHSASFVSPRTGNLFQVAQNLEAAVNSQVPIPQEFLATVHLWMKSRAQTESGLSQMQLAQFIGASSFNSQVQANVQMLAQRGNLLLYSPHALDRWIGCGRREPLDTDTPPDWSDDEAVPLRSWPWGETLVAPPTEETAQGGVSTWFPTCTGGEYNKYKSIWQEAVQSEKPR</sequence>
<keyword evidence="2" id="KW-1185">Reference proteome</keyword>
<reference evidence="1" key="1">
    <citation type="submission" date="2021-02" db="EMBL/GenBank/DDBJ databases">
        <authorList>
            <person name="Dougan E. K."/>
            <person name="Rhodes N."/>
            <person name="Thang M."/>
            <person name="Chan C."/>
        </authorList>
    </citation>
    <scope>NUCLEOTIDE SEQUENCE</scope>
</reference>
<name>A0A813AEB0_9DINO</name>
<accession>A0A813AEB0</accession>
<dbReference type="EMBL" id="CAJNJA010057363">
    <property type="protein sequence ID" value="CAE7861880.1"/>
    <property type="molecule type" value="Genomic_DNA"/>
</dbReference>
<dbReference type="AlphaFoldDB" id="A0A813AEB0"/>
<proteinExistence type="predicted"/>